<proteinExistence type="inferred from homology"/>
<evidence type="ECO:0000256" key="1">
    <source>
        <dbReference type="ARBA" id="ARBA00005536"/>
    </source>
</evidence>
<comment type="subunit">
    <text evidence="5">Interacts with CHMP1A, CHMP1B, VPS4A and VTA1. Interacts with SPAST, STAMBP, and USP8. May interact with VPS37B. May associate with the ESCRT-I complex. Interacts with MITD1, in competition with VSP4. Interacts with SPART (via MIT domain); leading to the recruitment of SPART to midbodies. Interacts with SPAST.</text>
</comment>
<keyword evidence="7" id="KW-1185">Reference proteome</keyword>
<dbReference type="InterPro" id="IPR005061">
    <property type="entry name" value="Ist1"/>
</dbReference>
<comment type="function">
    <text evidence="4">ESCRT-III-like protein involved in cytokinesis, nuclear envelope reassembly and endosomal tubulation. Is required for efficient abscission during cytokinesis. Involved in recruiting VPS4A and/or VPS4B to the midbody of dividing cells. During late anaphase, involved in nuclear envelope reassembly and mitotic spindle disassembly together with the ESCRT-III complex: IST1 acts by mediating the recruitment of SPAST to the nuclear membrane, leading to microtubule severing. Recruited to the reforming nuclear envelope (NE) during anaphase by LEMD2. Regulates early endosomal tubulation together with the ESCRT-III complex by mediating the recruitment of SPAST.</text>
</comment>
<gene>
    <name evidence="6" type="ORF">TSPI_00516</name>
</gene>
<reference evidence="6 7" key="1">
    <citation type="submission" date="2024-07" db="EMBL/GenBank/DDBJ databases">
        <title>Enhanced genomic and transcriptomic resources for Trichinella pseudospiralis and T. spiralis underpin the discovery of pronounced molecular differences between stages and species.</title>
        <authorList>
            <person name="Pasi K.K."/>
            <person name="La Rosa G."/>
            <person name="Gomez-Morales M.A."/>
            <person name="Tosini F."/>
            <person name="Sumanam S."/>
            <person name="Young N.D."/>
            <person name="Chang B.C."/>
            <person name="Robin G.B."/>
        </authorList>
    </citation>
    <scope>NUCLEOTIDE SEQUENCE [LARGE SCALE GENOMIC DNA]</scope>
    <source>
        <strain evidence="6">ISS534</strain>
    </source>
</reference>
<comment type="caution">
    <text evidence="6">The sequence shown here is derived from an EMBL/GenBank/DDBJ whole genome shotgun (WGS) entry which is preliminary data.</text>
</comment>
<evidence type="ECO:0000313" key="7">
    <source>
        <dbReference type="Proteomes" id="UP001558632"/>
    </source>
</evidence>
<dbReference type="PANTHER" id="PTHR12161">
    <property type="entry name" value="IST1 FAMILY MEMBER"/>
    <property type="match status" value="1"/>
</dbReference>
<name>A0ABR3KNY6_TRISP</name>
<evidence type="ECO:0000256" key="4">
    <source>
        <dbReference type="ARBA" id="ARBA00046124"/>
    </source>
</evidence>
<dbReference type="Proteomes" id="UP001558632">
    <property type="component" value="Unassembled WGS sequence"/>
</dbReference>
<evidence type="ECO:0000313" key="6">
    <source>
        <dbReference type="EMBL" id="KAL1242389.1"/>
    </source>
</evidence>
<evidence type="ECO:0000256" key="3">
    <source>
        <dbReference type="ARBA" id="ARBA00032374"/>
    </source>
</evidence>
<protein>
    <recommendedName>
        <fullName evidence="2">IST1 homolog</fullName>
    </recommendedName>
    <alternativeName>
        <fullName evidence="3">Charged multivesicular body protein 8</fullName>
    </alternativeName>
</protein>
<organism evidence="6 7">
    <name type="scientific">Trichinella spiralis</name>
    <name type="common">Trichina worm</name>
    <dbReference type="NCBI Taxonomy" id="6334"/>
    <lineage>
        <taxon>Eukaryota</taxon>
        <taxon>Metazoa</taxon>
        <taxon>Ecdysozoa</taxon>
        <taxon>Nematoda</taxon>
        <taxon>Enoplea</taxon>
        <taxon>Dorylaimia</taxon>
        <taxon>Trichinellida</taxon>
        <taxon>Trichinellidae</taxon>
        <taxon>Trichinella</taxon>
    </lineage>
</organism>
<dbReference type="Pfam" id="PF03398">
    <property type="entry name" value="Ist1"/>
    <property type="match status" value="1"/>
</dbReference>
<dbReference type="EMBL" id="JBEUSY010000207">
    <property type="protein sequence ID" value="KAL1242389.1"/>
    <property type="molecule type" value="Genomic_DNA"/>
</dbReference>
<dbReference type="PANTHER" id="PTHR12161:SF5">
    <property type="entry name" value="IST1 HOMOLOG"/>
    <property type="match status" value="1"/>
</dbReference>
<comment type="similarity">
    <text evidence="1">Belongs to the IST1 family.</text>
</comment>
<dbReference type="Gene3D" id="1.20.1260.60">
    <property type="entry name" value="Vacuolar protein sorting-associated protein Ist1"/>
    <property type="match status" value="1"/>
</dbReference>
<evidence type="ECO:0000256" key="2">
    <source>
        <dbReference type="ARBA" id="ARBA00014513"/>
    </source>
</evidence>
<evidence type="ECO:0000256" key="5">
    <source>
        <dbReference type="ARBA" id="ARBA00046920"/>
    </source>
</evidence>
<sequence>MDRFDLNDFQRIKQFMDDARLQRIFLNMQISFVEFTSEIYGALQRMEDRLRMLEEITFQQLRQQHRNENCDSNDDQLFLFHLFRVHCSLDCIFSTFQLFSMFTVGPNYTKLKTNLRLAMNRLKLLGKKKSEMGQKARKEIADFITQNKADRARIRVEQIILEDYSIEAFEFVEILCDLLLTRFDFIQQMKTLDSGLEEAVNSLLWASPRLMTEVPELKVISDQLAIKYGRQFVNGCRENKFAKVNCKLLQKLSIHTPSPSLVEKYMIEIAKSHQVPYTPDERYMKEESDVSAAEGSLIDLDTDFNKTQKPKQELGWIFPPSYFENPGQVQTNSAAQHPLYPEVLEPKVDAYLENDNSDEDKRFVKDLRSLHFETTTEVVLPSAPLLPTAPESIMDLPEKDHNEHTEDKGVDVNVNSAENEKKFDFDELSRRFENLKKNNN</sequence>
<accession>A0ABR3KNY6</accession>
<dbReference type="InterPro" id="IPR042277">
    <property type="entry name" value="IST1-like"/>
</dbReference>